<dbReference type="AlphaFoldDB" id="B7L1F4"/>
<name>B7L1F4_METC4</name>
<dbReference type="KEGG" id="mch:Mchl_0094"/>
<evidence type="ECO:0000313" key="2">
    <source>
        <dbReference type="Proteomes" id="UP000002385"/>
    </source>
</evidence>
<proteinExistence type="predicted"/>
<evidence type="ECO:0008006" key="3">
    <source>
        <dbReference type="Google" id="ProtNLM"/>
    </source>
</evidence>
<gene>
    <name evidence="1" type="ordered locus">Mchl_0094</name>
</gene>
<reference evidence="2" key="1">
    <citation type="submission" date="2008-12" db="EMBL/GenBank/DDBJ databases">
        <title>Complete sequence of chromosome of Methylobacterium chloromethanicum CM4.</title>
        <authorList>
            <consortium name="US DOE Joint Genome Institute"/>
            <person name="Lucas S."/>
            <person name="Copeland A."/>
            <person name="Lapidus A."/>
            <person name="Glavina del Rio T."/>
            <person name="Dalin E."/>
            <person name="Tice H."/>
            <person name="Bruce D."/>
            <person name="Goodwin L."/>
            <person name="Pitluck S."/>
            <person name="Chertkov O."/>
            <person name="Brettin T."/>
            <person name="Detter J.C."/>
            <person name="Han C."/>
            <person name="Larimer F."/>
            <person name="Land M."/>
            <person name="Hauser L."/>
            <person name="Kyrpides N."/>
            <person name="Mikhailova N."/>
            <person name="Marx C."/>
            <person name="Richardson P."/>
        </authorList>
    </citation>
    <scope>NUCLEOTIDE SEQUENCE [LARGE SCALE GENOMIC DNA]</scope>
    <source>
        <strain evidence="2">CM4 / NCIMB 13688</strain>
    </source>
</reference>
<dbReference type="HOGENOM" id="CLU_1076922_0_0_5"/>
<protein>
    <recommendedName>
        <fullName evidence="3">Phasin domain-containing protein</fullName>
    </recommendedName>
</protein>
<sequence length="258" mass="26877">MVRRRSARTSVPMKGAALGAYLRSHDGTASRSSGTPEVLPIADDMASNLANVPALLDAVDLAHNEAAAGLTAELLQTTSVSALELPLVGAAERDDPAAAGVARNEGGSVGDAELEARLTEASTTVSELAEVDQPAAEVAHKSLPMATPPTSLHEEQPRPAKVLQRHALSHTLHLAPLTFTQIALQMNVAAWAYAHSENGAALTYLRALSRARTPPQVIDLQTRAMTRALDAAARLGEALAALTQQLLTGSGLQRTAAT</sequence>
<accession>B7L1F4</accession>
<evidence type="ECO:0000313" key="1">
    <source>
        <dbReference type="EMBL" id="ACK81048.1"/>
    </source>
</evidence>
<dbReference type="EMBL" id="CP001298">
    <property type="protein sequence ID" value="ACK81048.1"/>
    <property type="molecule type" value="Genomic_DNA"/>
</dbReference>
<reference evidence="1 2" key="2">
    <citation type="journal article" date="2012" name="J. Bacteriol.">
        <title>Complete genome sequences of six strains of the genus Methylobacterium.</title>
        <authorList>
            <person name="Marx C.J."/>
            <person name="Bringel F."/>
            <person name="Chistoserdova L."/>
            <person name="Moulin L."/>
            <person name="Farhan Ul Haque M."/>
            <person name="Fleischman D.E."/>
            <person name="Gruffaz C."/>
            <person name="Jourand P."/>
            <person name="Knief C."/>
            <person name="Lee M.C."/>
            <person name="Muller E.E."/>
            <person name="Nadalig T."/>
            <person name="Peyraud R."/>
            <person name="Roselli S."/>
            <person name="Russ L."/>
            <person name="Goodwin L.A."/>
            <person name="Ivanova N."/>
            <person name="Kyrpides N."/>
            <person name="Lajus A."/>
            <person name="Land M.L."/>
            <person name="Medigue C."/>
            <person name="Mikhailova N."/>
            <person name="Nolan M."/>
            <person name="Woyke T."/>
            <person name="Stolyar S."/>
            <person name="Vorholt J.A."/>
            <person name="Vuilleumier S."/>
        </authorList>
    </citation>
    <scope>NUCLEOTIDE SEQUENCE [LARGE SCALE GENOMIC DNA]</scope>
    <source>
        <strain evidence="2">CM4 / NCIMB 13688</strain>
    </source>
</reference>
<organism evidence="1 2">
    <name type="scientific">Methylorubrum extorquens (strain CM4 / NCIMB 13688)</name>
    <name type="common">Methylobacterium extorquens</name>
    <dbReference type="NCBI Taxonomy" id="440085"/>
    <lineage>
        <taxon>Bacteria</taxon>
        <taxon>Pseudomonadati</taxon>
        <taxon>Pseudomonadota</taxon>
        <taxon>Alphaproteobacteria</taxon>
        <taxon>Hyphomicrobiales</taxon>
        <taxon>Methylobacteriaceae</taxon>
        <taxon>Methylorubrum</taxon>
    </lineage>
</organism>
<dbReference type="Proteomes" id="UP000002385">
    <property type="component" value="Chromosome"/>
</dbReference>